<dbReference type="SMART" id="SM00409">
    <property type="entry name" value="IG"/>
    <property type="match status" value="1"/>
</dbReference>
<dbReference type="GO" id="GO:0008237">
    <property type="term" value="F:metallopeptidase activity"/>
    <property type="evidence" value="ECO:0007669"/>
    <property type="project" value="InterPro"/>
</dbReference>
<feature type="domain" description="PKD/Chitinase" evidence="2">
    <location>
        <begin position="447"/>
        <end position="525"/>
    </location>
</feature>
<feature type="signal peptide" evidence="1">
    <location>
        <begin position="1"/>
        <end position="22"/>
    </location>
</feature>
<dbReference type="AlphaFoldDB" id="A0A840TSN6"/>
<name>A0A840TSN6_9BACT</name>
<evidence type="ECO:0008006" key="6">
    <source>
        <dbReference type="Google" id="ProtNLM"/>
    </source>
</evidence>
<keyword evidence="1" id="KW-0732">Signal</keyword>
<dbReference type="InterPro" id="IPR026444">
    <property type="entry name" value="Secre_tail"/>
</dbReference>
<evidence type="ECO:0000259" key="2">
    <source>
        <dbReference type="SMART" id="SM00089"/>
    </source>
</evidence>
<feature type="chain" id="PRO_5032808505" description="Secreted protein (Por secretion system target)" evidence="1">
    <location>
        <begin position="23"/>
        <end position="609"/>
    </location>
</feature>
<evidence type="ECO:0000259" key="3">
    <source>
        <dbReference type="SMART" id="SM00409"/>
    </source>
</evidence>
<dbReference type="SMART" id="SM00089">
    <property type="entry name" value="PKD"/>
    <property type="match status" value="1"/>
</dbReference>
<reference evidence="4 5" key="1">
    <citation type="submission" date="2020-08" db="EMBL/GenBank/DDBJ databases">
        <title>Genomic Encyclopedia of Type Strains, Phase IV (KMG-IV): sequencing the most valuable type-strain genomes for metagenomic binning, comparative biology and taxonomic classification.</title>
        <authorList>
            <person name="Goeker M."/>
        </authorList>
    </citation>
    <scope>NUCLEOTIDE SEQUENCE [LARGE SCALE GENOMIC DNA]</scope>
    <source>
        <strain evidence="4 5">DSM 105074</strain>
    </source>
</reference>
<dbReference type="Gene3D" id="3.40.390.10">
    <property type="entry name" value="Collagenase (Catalytic Domain)"/>
    <property type="match status" value="1"/>
</dbReference>
<dbReference type="CDD" id="cd00146">
    <property type="entry name" value="PKD"/>
    <property type="match status" value="1"/>
</dbReference>
<evidence type="ECO:0000256" key="1">
    <source>
        <dbReference type="SAM" id="SignalP"/>
    </source>
</evidence>
<organism evidence="4 5">
    <name type="scientific">Rhabdobacter roseus</name>
    <dbReference type="NCBI Taxonomy" id="1655419"/>
    <lineage>
        <taxon>Bacteria</taxon>
        <taxon>Pseudomonadati</taxon>
        <taxon>Bacteroidota</taxon>
        <taxon>Cytophagia</taxon>
        <taxon>Cytophagales</taxon>
        <taxon>Cytophagaceae</taxon>
        <taxon>Rhabdobacter</taxon>
    </lineage>
</organism>
<dbReference type="NCBIfam" id="TIGR04183">
    <property type="entry name" value="Por_Secre_tail"/>
    <property type="match status" value="1"/>
</dbReference>
<dbReference type="Gene3D" id="2.60.40.10">
    <property type="entry name" value="Immunoglobulins"/>
    <property type="match status" value="1"/>
</dbReference>
<dbReference type="InterPro" id="IPR019026">
    <property type="entry name" value="Peptidase_M64_IgA"/>
</dbReference>
<keyword evidence="5" id="KW-1185">Reference proteome</keyword>
<dbReference type="Proteomes" id="UP000557307">
    <property type="component" value="Unassembled WGS sequence"/>
</dbReference>
<dbReference type="Pfam" id="PF09471">
    <property type="entry name" value="Peptidase_M64"/>
    <property type="match status" value="1"/>
</dbReference>
<dbReference type="Pfam" id="PF18962">
    <property type="entry name" value="Por_Secre_tail"/>
    <property type="match status" value="1"/>
</dbReference>
<accession>A0A840TSN6</accession>
<dbReference type="RefSeq" id="WP_184178587.1">
    <property type="nucleotide sequence ID" value="NZ_JACHGF010000012.1"/>
</dbReference>
<dbReference type="EMBL" id="JACHGF010000012">
    <property type="protein sequence ID" value="MBB5286961.1"/>
    <property type="molecule type" value="Genomic_DNA"/>
</dbReference>
<evidence type="ECO:0000313" key="5">
    <source>
        <dbReference type="Proteomes" id="UP000557307"/>
    </source>
</evidence>
<comment type="caution">
    <text evidence="4">The sequence shown here is derived from an EMBL/GenBank/DDBJ whole genome shotgun (WGS) entry which is preliminary data.</text>
</comment>
<sequence>MIKRFTLCLLGSYLLLCTPVWAQKFPVDTLQKTGPLDNRINVVILGDGFTQSELPAFLGEARKFMDTFLNYHPYNHYQNYFNFFAIPTPSPESGATNPGTAPDAYPEQPVATKNTYFGATFGSGIHRLVTIQNYTAYANVLATNLPSYDLVIMIVNSTWYGGSGGSLAVYTLHEQALPIALHEIGHTFAGLSDEYWAGSVYARENANMTRNNQPATVRWKNWMGYNKVGLFAHGEGGEMSQWYKPTQHNCLMEQLHSPFCEVCREKTVERITTLVQPIEAVDPPRGATVPLAQEPVGFGLQLLKPAPNSLQVEWKFNDKPLGNGQELLSLTADQLPEAQGTLTATVFDSTYLSRADLRQQQRSYSVSWWLQTERAIPIATAADSLVCAGDSTTLTAWGCVGTLRWSTGESTSTLTVAPTQTTSYWFVCTHSNQTLESTPATVWVAPRPSATASHTGPYLEGQTIQLQASGGESYRWFGPMRFVSIDQNPTIPNATVDHAGLYTVEVTNADGCSSTAQTKLTVDPVLASEPPQNQAVRVFPNPAKNYIDLTTTLSGEVDFALYDARGTLVLSRTFSQSTQLPLHTLPPGLYFYKVVHTGHESQGKLLVAK</sequence>
<dbReference type="InterPro" id="IPR003599">
    <property type="entry name" value="Ig_sub"/>
</dbReference>
<protein>
    <recommendedName>
        <fullName evidence="6">Secreted protein (Por secretion system target)</fullName>
    </recommendedName>
</protein>
<gene>
    <name evidence="4" type="ORF">HNQ92_005123</name>
</gene>
<proteinExistence type="predicted"/>
<dbReference type="InterPro" id="IPR013783">
    <property type="entry name" value="Ig-like_fold"/>
</dbReference>
<dbReference type="InterPro" id="IPR022409">
    <property type="entry name" value="PKD/Chitinase_dom"/>
</dbReference>
<dbReference type="InterPro" id="IPR024079">
    <property type="entry name" value="MetalloPept_cat_dom_sf"/>
</dbReference>
<feature type="domain" description="Immunoglobulin" evidence="3">
    <location>
        <begin position="453"/>
        <end position="523"/>
    </location>
</feature>
<evidence type="ECO:0000313" key="4">
    <source>
        <dbReference type="EMBL" id="MBB5286961.1"/>
    </source>
</evidence>